<dbReference type="InterPro" id="IPR005225">
    <property type="entry name" value="Small_GTP-bd"/>
</dbReference>
<accession>A0A0F9MNN7</accession>
<dbReference type="GO" id="GO:0034067">
    <property type="term" value="P:protein localization to Golgi apparatus"/>
    <property type="evidence" value="ECO:0007669"/>
    <property type="project" value="TreeGrafter"/>
</dbReference>
<dbReference type="GO" id="GO:0005794">
    <property type="term" value="C:Golgi apparatus"/>
    <property type="evidence" value="ECO:0007669"/>
    <property type="project" value="TreeGrafter"/>
</dbReference>
<dbReference type="PANTHER" id="PTHR45909">
    <property type="entry name" value="ADP-RIBOSYLATION FACTOR-RELATED PROTEIN 1"/>
    <property type="match status" value="1"/>
</dbReference>
<gene>
    <name evidence="3" type="ORF">LCGC14_1051540</name>
</gene>
<dbReference type="PANTHER" id="PTHR45909:SF1">
    <property type="entry name" value="ADP-RIBOSYLATION FACTOR-RELATED PROTEIN 1"/>
    <property type="match status" value="1"/>
</dbReference>
<dbReference type="Pfam" id="PF00025">
    <property type="entry name" value="Arf"/>
    <property type="match status" value="1"/>
</dbReference>
<dbReference type="InterPro" id="IPR006689">
    <property type="entry name" value="Small_GTPase_ARF/SAR"/>
</dbReference>
<organism evidence="3">
    <name type="scientific">marine sediment metagenome</name>
    <dbReference type="NCBI Taxonomy" id="412755"/>
    <lineage>
        <taxon>unclassified sequences</taxon>
        <taxon>metagenomes</taxon>
        <taxon>ecological metagenomes</taxon>
    </lineage>
</organism>
<proteinExistence type="predicted"/>
<dbReference type="GO" id="GO:0003924">
    <property type="term" value="F:GTPase activity"/>
    <property type="evidence" value="ECO:0007669"/>
    <property type="project" value="InterPro"/>
</dbReference>
<dbReference type="InterPro" id="IPR027417">
    <property type="entry name" value="P-loop_NTPase"/>
</dbReference>
<evidence type="ECO:0000256" key="1">
    <source>
        <dbReference type="ARBA" id="ARBA00022741"/>
    </source>
</evidence>
<dbReference type="SUPFAM" id="SSF52540">
    <property type="entry name" value="P-loop containing nucleoside triphosphate hydrolases"/>
    <property type="match status" value="1"/>
</dbReference>
<dbReference type="InterPro" id="IPR024156">
    <property type="entry name" value="Small_GTPase_ARF"/>
</dbReference>
<dbReference type="GO" id="GO:0006886">
    <property type="term" value="P:intracellular protein transport"/>
    <property type="evidence" value="ECO:0007669"/>
    <property type="project" value="TreeGrafter"/>
</dbReference>
<dbReference type="GO" id="GO:0005525">
    <property type="term" value="F:GTP binding"/>
    <property type="evidence" value="ECO:0007669"/>
    <property type="project" value="UniProtKB-KW"/>
</dbReference>
<evidence type="ECO:0000256" key="2">
    <source>
        <dbReference type="ARBA" id="ARBA00023134"/>
    </source>
</evidence>
<dbReference type="SMART" id="SM00177">
    <property type="entry name" value="ARF"/>
    <property type="match status" value="1"/>
</dbReference>
<dbReference type="Gene3D" id="3.40.50.300">
    <property type="entry name" value="P-loop containing nucleotide triphosphate hydrolases"/>
    <property type="match status" value="1"/>
</dbReference>
<keyword evidence="1" id="KW-0547">Nucleotide-binding</keyword>
<dbReference type="SMART" id="SM00175">
    <property type="entry name" value="RAB"/>
    <property type="match status" value="1"/>
</dbReference>
<dbReference type="PRINTS" id="PR00449">
    <property type="entry name" value="RASTRNSFRMNG"/>
</dbReference>
<evidence type="ECO:0008006" key="4">
    <source>
        <dbReference type="Google" id="ProtNLM"/>
    </source>
</evidence>
<dbReference type="NCBIfam" id="TIGR00231">
    <property type="entry name" value="small_GTP"/>
    <property type="match status" value="1"/>
</dbReference>
<dbReference type="GO" id="GO:0043001">
    <property type="term" value="P:Golgi to plasma membrane protein transport"/>
    <property type="evidence" value="ECO:0007669"/>
    <property type="project" value="TreeGrafter"/>
</dbReference>
<dbReference type="EMBL" id="LAZR01004400">
    <property type="protein sequence ID" value="KKN08945.1"/>
    <property type="molecule type" value="Genomic_DNA"/>
</dbReference>
<evidence type="ECO:0000313" key="3">
    <source>
        <dbReference type="EMBL" id="KKN08945.1"/>
    </source>
</evidence>
<keyword evidence="2" id="KW-0342">GTP-binding</keyword>
<dbReference type="SMART" id="SM00174">
    <property type="entry name" value="RHO"/>
    <property type="match status" value="1"/>
</dbReference>
<sequence length="345" mass="39260">MLRQAFIILNEEIIYHRSYAKGIEPSLLIDVILNIKRDAFNKFGNESGSYKFFQTRLLFTVEKDLNLFFIFVLGLSNVIESAKPYILEIKQKFVSTYGQDIKENNFTAKNVELDTIFDKVQRNFGAKISIVGLSGVGKTTTTQLIKAEEIPMEHVPTITGKVGTIKLEGVNLYLWDFAGQNEFDYLWEKFIEGSDVVLLMTNSTKENVEKSKRFLEISNKIVPFTRLAVIANKQDLPDAMSIEEIEKIMGNKAYGLVAIESGSRDKIIRIIADLLDMNPNISPVLKPIFERDVFISKGNNALEQGDLREAVNFYDKVFSLCSELGDFSQANEYKNRADKLRTFLN</sequence>
<dbReference type="AlphaFoldDB" id="A0A0F9MNN7"/>
<name>A0A0F9MNN7_9ZZZZ</name>
<protein>
    <recommendedName>
        <fullName evidence="4">GTP-binding protein</fullName>
    </recommendedName>
</protein>
<reference evidence="3" key="1">
    <citation type="journal article" date="2015" name="Nature">
        <title>Complex archaea that bridge the gap between prokaryotes and eukaryotes.</title>
        <authorList>
            <person name="Spang A."/>
            <person name="Saw J.H."/>
            <person name="Jorgensen S.L."/>
            <person name="Zaremba-Niedzwiedzka K."/>
            <person name="Martijn J."/>
            <person name="Lind A.E."/>
            <person name="van Eijk R."/>
            <person name="Schleper C."/>
            <person name="Guy L."/>
            <person name="Ettema T.J."/>
        </authorList>
    </citation>
    <scope>NUCLEOTIDE SEQUENCE</scope>
</reference>
<comment type="caution">
    <text evidence="3">The sequence shown here is derived from an EMBL/GenBank/DDBJ whole genome shotgun (WGS) entry which is preliminary data.</text>
</comment>
<dbReference type="InterPro" id="IPR001806">
    <property type="entry name" value="Small_GTPase"/>
</dbReference>